<accession>A0A235BD91</accession>
<dbReference type="InterPro" id="IPR002347">
    <property type="entry name" value="SDR_fam"/>
</dbReference>
<dbReference type="RefSeq" id="WP_094262655.1">
    <property type="nucleotide sequence ID" value="NZ_NOWF01000001.1"/>
</dbReference>
<dbReference type="NCBIfam" id="NF005214">
    <property type="entry name" value="PRK06701.1"/>
    <property type="match status" value="1"/>
</dbReference>
<name>A0A235BD91_9BACL</name>
<dbReference type="Pfam" id="PF13561">
    <property type="entry name" value="adh_short_C2"/>
    <property type="match status" value="1"/>
</dbReference>
<dbReference type="PROSITE" id="PS00061">
    <property type="entry name" value="ADH_SHORT"/>
    <property type="match status" value="1"/>
</dbReference>
<dbReference type="Gene3D" id="3.40.50.720">
    <property type="entry name" value="NAD(P)-binding Rossmann-like Domain"/>
    <property type="match status" value="1"/>
</dbReference>
<evidence type="ECO:0000313" key="3">
    <source>
        <dbReference type="EMBL" id="OYD09555.1"/>
    </source>
</evidence>
<dbReference type="OrthoDB" id="9803333at2"/>
<dbReference type="InterPro" id="IPR036291">
    <property type="entry name" value="NAD(P)-bd_dom_sf"/>
</dbReference>
<comment type="caution">
    <text evidence="3">The sequence shown here is derived from an EMBL/GenBank/DDBJ whole genome shotgun (WGS) entry which is preliminary data.</text>
</comment>
<dbReference type="CDD" id="cd05355">
    <property type="entry name" value="SDR_c1"/>
    <property type="match status" value="1"/>
</dbReference>
<evidence type="ECO:0000256" key="2">
    <source>
        <dbReference type="ARBA" id="ARBA00023002"/>
    </source>
</evidence>
<evidence type="ECO:0000313" key="4">
    <source>
        <dbReference type="Proteomes" id="UP000215459"/>
    </source>
</evidence>
<organism evidence="3 4">
    <name type="scientific">Paludifilum halophilum</name>
    <dbReference type="NCBI Taxonomy" id="1642702"/>
    <lineage>
        <taxon>Bacteria</taxon>
        <taxon>Bacillati</taxon>
        <taxon>Bacillota</taxon>
        <taxon>Bacilli</taxon>
        <taxon>Bacillales</taxon>
        <taxon>Thermoactinomycetaceae</taxon>
        <taxon>Paludifilum</taxon>
    </lineage>
</organism>
<reference evidence="3 4" key="1">
    <citation type="submission" date="2017-07" db="EMBL/GenBank/DDBJ databases">
        <title>The genome sequence of Paludifilum halophilum highlights mechanisms for microbial adaptation to high salt environemnts.</title>
        <authorList>
            <person name="Belbahri L."/>
        </authorList>
    </citation>
    <scope>NUCLEOTIDE SEQUENCE [LARGE SCALE GENOMIC DNA]</scope>
    <source>
        <strain evidence="3 4">DSM 102817</strain>
    </source>
</reference>
<dbReference type="FunFam" id="3.40.50.720:FF:000084">
    <property type="entry name" value="Short-chain dehydrogenase reductase"/>
    <property type="match status" value="1"/>
</dbReference>
<dbReference type="EMBL" id="NOWF01000001">
    <property type="protein sequence ID" value="OYD09555.1"/>
    <property type="molecule type" value="Genomic_DNA"/>
</dbReference>
<dbReference type="GO" id="GO:0008206">
    <property type="term" value="P:bile acid metabolic process"/>
    <property type="evidence" value="ECO:0007669"/>
    <property type="project" value="UniProtKB-ARBA"/>
</dbReference>
<dbReference type="PRINTS" id="PR00080">
    <property type="entry name" value="SDRFAMILY"/>
</dbReference>
<dbReference type="Proteomes" id="UP000215459">
    <property type="component" value="Unassembled WGS sequence"/>
</dbReference>
<gene>
    <name evidence="3" type="ORF">CHM34_00625</name>
</gene>
<evidence type="ECO:0000256" key="1">
    <source>
        <dbReference type="ARBA" id="ARBA00006484"/>
    </source>
</evidence>
<dbReference type="PRINTS" id="PR00081">
    <property type="entry name" value="GDHRDH"/>
</dbReference>
<keyword evidence="4" id="KW-1185">Reference proteome</keyword>
<sequence>MEKCRNKSSSLPMYPYFGYETQCEQVPITFPPQHQDRQPGLEYMMKPLPIADNPEYRGSGKMAGKVAIITGGDSGIGRAVAIGFAKEGADVVIVYLYERRDAITTQRMVERYGRRCLLIEGDLRQSAFSDEVVQKTLEYYGQMDVLVINQAVQFPQESIRDISDKQLEDTFRTNIFPHFYLTRAAIPYLRPGSSIISTTSVTAYEGAPLLVDYSSTKGAIVSFTRSLSLQLVRCGIRVNAVAPGPIWTPLIVSSYSADYVKTFGSDTPMKRAGQPFELAPTYVYLASDDSSYVTGQVLHVNGGVITET</sequence>
<dbReference type="GO" id="GO:0016614">
    <property type="term" value="F:oxidoreductase activity, acting on CH-OH group of donors"/>
    <property type="evidence" value="ECO:0007669"/>
    <property type="project" value="UniProtKB-ARBA"/>
</dbReference>
<dbReference type="PANTHER" id="PTHR48107">
    <property type="entry name" value="NADPH-DEPENDENT ALDEHYDE REDUCTASE-LIKE PROTEIN, CHLOROPLASTIC-RELATED"/>
    <property type="match status" value="1"/>
</dbReference>
<comment type="similarity">
    <text evidence="1">Belongs to the short-chain dehydrogenases/reductases (SDR) family.</text>
</comment>
<dbReference type="SUPFAM" id="SSF51735">
    <property type="entry name" value="NAD(P)-binding Rossmann-fold domains"/>
    <property type="match status" value="1"/>
</dbReference>
<dbReference type="InterPro" id="IPR020904">
    <property type="entry name" value="Sc_DH/Rdtase_CS"/>
</dbReference>
<keyword evidence="2" id="KW-0560">Oxidoreductase</keyword>
<dbReference type="AlphaFoldDB" id="A0A235BD91"/>
<protein>
    <submittedName>
        <fullName evidence="3">NAD(P)-dependent oxidoreductase</fullName>
    </submittedName>
</protein>
<proteinExistence type="inferred from homology"/>
<dbReference type="PANTHER" id="PTHR48107:SF16">
    <property type="entry name" value="NADPH-DEPENDENT ALDEHYDE REDUCTASE 1, CHLOROPLASTIC"/>
    <property type="match status" value="1"/>
</dbReference>